<dbReference type="EMBL" id="JABMKV010000004">
    <property type="protein sequence ID" value="NQX32969.1"/>
    <property type="molecule type" value="Genomic_DNA"/>
</dbReference>
<keyword evidence="2" id="KW-1185">Reference proteome</keyword>
<evidence type="ECO:0000313" key="2">
    <source>
        <dbReference type="Proteomes" id="UP000762110"/>
    </source>
</evidence>
<organism evidence="1 2">
    <name type="scientific">Pedobacter boryungensis</name>
    <dbReference type="NCBI Taxonomy" id="869962"/>
    <lineage>
        <taxon>Bacteria</taxon>
        <taxon>Pseudomonadati</taxon>
        <taxon>Bacteroidota</taxon>
        <taxon>Sphingobacteriia</taxon>
        <taxon>Sphingobacteriales</taxon>
        <taxon>Sphingobacteriaceae</taxon>
        <taxon>Pedobacter</taxon>
    </lineage>
</organism>
<comment type="caution">
    <text evidence="1">The sequence shown here is derived from an EMBL/GenBank/DDBJ whole genome shotgun (WGS) entry which is preliminary data.</text>
</comment>
<dbReference type="Proteomes" id="UP000762110">
    <property type="component" value="Unassembled WGS sequence"/>
</dbReference>
<accession>A0ABX2DFU2</accession>
<proteinExistence type="predicted"/>
<evidence type="ECO:0008006" key="3">
    <source>
        <dbReference type="Google" id="ProtNLM"/>
    </source>
</evidence>
<name>A0ABX2DFU2_9SPHI</name>
<protein>
    <recommendedName>
        <fullName evidence="3">DUF3606 domain-containing protein</fullName>
    </recommendedName>
</protein>
<evidence type="ECO:0000313" key="1">
    <source>
        <dbReference type="EMBL" id="NQX32969.1"/>
    </source>
</evidence>
<sequence>MSTNKTMVNKDAISFLRRHLGANKEDIIKAVSAVGNNLEKIELYLLQQKLVCSTKYDGLKYGIKGLR</sequence>
<gene>
    <name evidence="1" type="ORF">HQN85_14625</name>
</gene>
<reference evidence="1 2" key="1">
    <citation type="submission" date="2020-05" db="EMBL/GenBank/DDBJ databases">
        <title>Description of Pedobacter foliorum sp. nov.</title>
        <authorList>
            <person name="Qi S."/>
            <person name="Carlier A."/>
            <person name="Cnockaert M."/>
            <person name="Vandamme P."/>
        </authorList>
    </citation>
    <scope>NUCLEOTIDE SEQUENCE [LARGE SCALE GENOMIC DNA]</scope>
    <source>
        <strain evidence="1 2">LMG 31300</strain>
    </source>
</reference>
<dbReference type="RefSeq" id="WP_173273619.1">
    <property type="nucleotide sequence ID" value="NZ_JABMKV010000004.1"/>
</dbReference>